<keyword evidence="1" id="KW-0812">Transmembrane</keyword>
<evidence type="ECO:0000256" key="1">
    <source>
        <dbReference type="SAM" id="Phobius"/>
    </source>
</evidence>
<evidence type="ECO:0000313" key="2">
    <source>
        <dbReference type="WBParaSite" id="MCU_000904-RA"/>
    </source>
</evidence>
<accession>A0A5K3EKJ9</accession>
<dbReference type="WBParaSite" id="MCU_000904-RA">
    <property type="protein sequence ID" value="MCU_000904-RA"/>
    <property type="gene ID" value="MCU_000904"/>
</dbReference>
<protein>
    <submittedName>
        <fullName evidence="2">Ion_trans domain-containing protein</fullName>
    </submittedName>
</protein>
<sequence>MVEFPVLNYSFDLFFSRLSPRWSLYDYLNFGTFFVLVCFNLTLVKFQDVTVAK</sequence>
<keyword evidence="1" id="KW-0472">Membrane</keyword>
<reference evidence="2" key="1">
    <citation type="submission" date="2019-11" db="UniProtKB">
        <authorList>
            <consortium name="WormBaseParasite"/>
        </authorList>
    </citation>
    <scope>IDENTIFICATION</scope>
</reference>
<feature type="transmembrane region" description="Helical" evidence="1">
    <location>
        <begin position="27"/>
        <end position="46"/>
    </location>
</feature>
<name>A0A5K3EKJ9_MESCO</name>
<dbReference type="AlphaFoldDB" id="A0A5K3EKJ9"/>
<keyword evidence="1" id="KW-1133">Transmembrane helix</keyword>
<organism evidence="2">
    <name type="scientific">Mesocestoides corti</name>
    <name type="common">Flatworm</name>
    <dbReference type="NCBI Taxonomy" id="53468"/>
    <lineage>
        <taxon>Eukaryota</taxon>
        <taxon>Metazoa</taxon>
        <taxon>Spiralia</taxon>
        <taxon>Lophotrochozoa</taxon>
        <taxon>Platyhelminthes</taxon>
        <taxon>Cestoda</taxon>
        <taxon>Eucestoda</taxon>
        <taxon>Cyclophyllidea</taxon>
        <taxon>Mesocestoididae</taxon>
        <taxon>Mesocestoides</taxon>
    </lineage>
</organism>
<proteinExistence type="predicted"/>